<evidence type="ECO:0000313" key="1">
    <source>
        <dbReference type="EMBL" id="MBB4247811.1"/>
    </source>
</evidence>
<dbReference type="AlphaFoldDB" id="A0A840G8P5"/>
<sequence length="127" mass="13918">MVLPANARVEAAPNFLANLDAAYRFFQTQDEDTADARLAALKADLREMIAILAWSPASGRPARFLTAKSAQAKLKANAVQQLAEQAGLPQLREYIVGQQIVLYAHSESEVVLLALKHQRQLVYAAES</sequence>
<keyword evidence="2" id="KW-1185">Reference proteome</keyword>
<dbReference type="Gene3D" id="3.30.2310.20">
    <property type="entry name" value="RelE-like"/>
    <property type="match status" value="1"/>
</dbReference>
<dbReference type="OrthoDB" id="5405593at2"/>
<gene>
    <name evidence="1" type="ORF">GGD90_002196</name>
</gene>
<protein>
    <recommendedName>
        <fullName evidence="3">Type II toxin-antitoxin system RelE/ParE family toxin</fullName>
    </recommendedName>
</protein>
<dbReference type="EMBL" id="JACIGE010000007">
    <property type="protein sequence ID" value="MBB4247811.1"/>
    <property type="molecule type" value="Genomic_DNA"/>
</dbReference>
<proteinExistence type="predicted"/>
<evidence type="ECO:0008006" key="3">
    <source>
        <dbReference type="Google" id="ProtNLM"/>
    </source>
</evidence>
<reference evidence="1 2" key="1">
    <citation type="submission" date="2020-08" db="EMBL/GenBank/DDBJ databases">
        <title>Genome sequencing of Purple Non-Sulfur Bacteria from various extreme environments.</title>
        <authorList>
            <person name="Mayer M."/>
        </authorList>
    </citation>
    <scope>NUCLEOTIDE SEQUENCE [LARGE SCALE GENOMIC DNA]</scope>
    <source>
        <strain evidence="1 2">2761</strain>
    </source>
</reference>
<name>A0A840G8P5_RHOTE</name>
<dbReference type="InterPro" id="IPR035093">
    <property type="entry name" value="RelE/ParE_toxin_dom_sf"/>
</dbReference>
<evidence type="ECO:0000313" key="2">
    <source>
        <dbReference type="Proteomes" id="UP000587070"/>
    </source>
</evidence>
<accession>A0A840G8P5</accession>
<comment type="caution">
    <text evidence="1">The sequence shown here is derived from an EMBL/GenBank/DDBJ whole genome shotgun (WGS) entry which is preliminary data.</text>
</comment>
<organism evidence="1 2">
    <name type="scientific">Rhodocyclus tenuis</name>
    <name type="common">Rhodospirillum tenue</name>
    <dbReference type="NCBI Taxonomy" id="1066"/>
    <lineage>
        <taxon>Bacteria</taxon>
        <taxon>Pseudomonadati</taxon>
        <taxon>Pseudomonadota</taxon>
        <taxon>Betaproteobacteria</taxon>
        <taxon>Rhodocyclales</taxon>
        <taxon>Rhodocyclaceae</taxon>
        <taxon>Rhodocyclus</taxon>
    </lineage>
</organism>
<dbReference type="RefSeq" id="WP_153116772.1">
    <property type="nucleotide sequence ID" value="NZ_JACIGE010000007.1"/>
</dbReference>
<dbReference type="Proteomes" id="UP000587070">
    <property type="component" value="Unassembled WGS sequence"/>
</dbReference>